<keyword evidence="2" id="KW-0805">Transcription regulation</keyword>
<dbReference type="CDD" id="cd20205">
    <property type="entry name" value="T-box_TBR2"/>
    <property type="match status" value="1"/>
</dbReference>
<dbReference type="InterPro" id="IPR032385">
    <property type="entry name" value="T-box_assoc"/>
</dbReference>
<evidence type="ECO:0000259" key="8">
    <source>
        <dbReference type="PROSITE" id="PS50252"/>
    </source>
</evidence>
<feature type="compositionally biased region" description="Gly residues" evidence="7">
    <location>
        <begin position="574"/>
        <end position="583"/>
    </location>
</feature>
<organism evidence="9 10">
    <name type="scientific">Coilia grayii</name>
    <name type="common">Gray's grenadier anchovy</name>
    <dbReference type="NCBI Taxonomy" id="363190"/>
    <lineage>
        <taxon>Eukaryota</taxon>
        <taxon>Metazoa</taxon>
        <taxon>Chordata</taxon>
        <taxon>Craniata</taxon>
        <taxon>Vertebrata</taxon>
        <taxon>Euteleostomi</taxon>
        <taxon>Actinopterygii</taxon>
        <taxon>Neopterygii</taxon>
        <taxon>Teleostei</taxon>
        <taxon>Clupei</taxon>
        <taxon>Clupeiformes</taxon>
        <taxon>Clupeoidei</taxon>
        <taxon>Engraulidae</taxon>
        <taxon>Coilinae</taxon>
        <taxon>Coilia</taxon>
    </lineage>
</organism>
<dbReference type="InterPro" id="IPR036960">
    <property type="entry name" value="T-box_sf"/>
</dbReference>
<feature type="region of interest" description="Disordered" evidence="7">
    <location>
        <begin position="615"/>
        <end position="648"/>
    </location>
</feature>
<keyword evidence="3 6" id="KW-0238">DNA-binding</keyword>
<feature type="region of interest" description="Disordered" evidence="7">
    <location>
        <begin position="67"/>
        <end position="101"/>
    </location>
</feature>
<dbReference type="SMART" id="SM00425">
    <property type="entry name" value="TBOX"/>
    <property type="match status" value="1"/>
</dbReference>
<dbReference type="PROSITE" id="PS01283">
    <property type="entry name" value="TBOX_1"/>
    <property type="match status" value="1"/>
</dbReference>
<dbReference type="PANTHER" id="PTHR11267:SF13">
    <property type="entry name" value="EOMESODERMIN HOMOLOG"/>
    <property type="match status" value="1"/>
</dbReference>
<dbReference type="Pfam" id="PF00907">
    <property type="entry name" value="T-box"/>
    <property type="match status" value="1"/>
</dbReference>
<evidence type="ECO:0000256" key="4">
    <source>
        <dbReference type="ARBA" id="ARBA00023163"/>
    </source>
</evidence>
<proteinExistence type="predicted"/>
<name>A0ABD1JBV2_9TELE</name>
<keyword evidence="10" id="KW-1185">Reference proteome</keyword>
<dbReference type="PANTHER" id="PTHR11267">
    <property type="entry name" value="T-BOX PROTEIN-RELATED"/>
    <property type="match status" value="1"/>
</dbReference>
<evidence type="ECO:0000256" key="6">
    <source>
        <dbReference type="PROSITE-ProRule" id="PRU00201"/>
    </source>
</evidence>
<dbReference type="FunFam" id="2.60.40.820:FF:000004">
    <property type="entry name" value="T-box, brain 1"/>
    <property type="match status" value="1"/>
</dbReference>
<feature type="domain" description="T-box" evidence="8">
    <location>
        <begin position="210"/>
        <end position="395"/>
    </location>
</feature>
<dbReference type="SUPFAM" id="SSF49417">
    <property type="entry name" value="p53-like transcription factors"/>
    <property type="match status" value="1"/>
</dbReference>
<sequence>MQLGAGQLDDTSINVPKVFYNSSENNSESSGSAEIHFQGVNLTSSQPKHAVKKFLSDAENNDMLGEGQRDAISLPKASVENRKSSLTTEEEDPSDGSRHIIDGISPDRYFISPSSHPTQDMNPCSLFPYPGQTGTIYTGSDGARYSASLHYSSVLPSSGFSTPGRGQCGSGYQFGQGPGCIYPSYQGSPHGIGSMSHAGTGTGLRAQVYLCNRPLWLKFHRHQTEMIITKQGRRMFPFLSFNITGLRLNAHYNVFVEIVLADPNHWRFQGGKWVTCGKADNNMQGNKVYVHPESPNTGAHWMRQEISFGKLKLTNNKGANSSNSQMIVLQSLHKYQPRLHIVEVGEDGVEDLNRESKTQTFTFPENQFIAVTAYQNTDITQLKIDHNPFAKGFRDNYDSMYTAPEGERLTPSPTDSPRSHQIVPGARYAMQPFLQDQLVANQGRFYNGERAVPQTSSLLSPPQSEDMASASAQRWFMSPVQQATGANKLELGSYEGDYSSSLLPYGIKPLPLPASHSFGYYSTDSAFASVAAGWGSRSAAAYQRKVATALPWSPRPSPTGFTDDQMCDKDKVRGGGGGGGEEGTAGAQTPPWLETSSSLKALDGADPGVYSVGCKRRRLSPGESSVEGSPTVKTEDLSTPENLAREASSSKGMGYYAFYTSP</sequence>
<evidence type="ECO:0000313" key="9">
    <source>
        <dbReference type="EMBL" id="KAL2084652.1"/>
    </source>
</evidence>
<comment type="caution">
    <text evidence="6">Lacks conserved residue(s) required for the propagation of feature annotation.</text>
</comment>
<dbReference type="InterPro" id="IPR001699">
    <property type="entry name" value="TF_T-box"/>
</dbReference>
<dbReference type="InterPro" id="IPR046360">
    <property type="entry name" value="T-box_DNA-bd"/>
</dbReference>
<dbReference type="PROSITE" id="PS50252">
    <property type="entry name" value="TBOX_3"/>
    <property type="match status" value="1"/>
</dbReference>
<dbReference type="PROSITE" id="PS01264">
    <property type="entry name" value="TBOX_2"/>
    <property type="match status" value="1"/>
</dbReference>
<evidence type="ECO:0000313" key="10">
    <source>
        <dbReference type="Proteomes" id="UP001591681"/>
    </source>
</evidence>
<evidence type="ECO:0000256" key="1">
    <source>
        <dbReference type="ARBA" id="ARBA00004123"/>
    </source>
</evidence>
<feature type="compositionally biased region" description="Polar residues" evidence="7">
    <location>
        <begin position="622"/>
        <end position="648"/>
    </location>
</feature>
<dbReference type="InterPro" id="IPR018186">
    <property type="entry name" value="TF_T-box_CS"/>
</dbReference>
<dbReference type="PRINTS" id="PR00937">
    <property type="entry name" value="TBOX"/>
</dbReference>
<dbReference type="EMBL" id="JBHFQA010000017">
    <property type="protein sequence ID" value="KAL2084652.1"/>
    <property type="molecule type" value="Genomic_DNA"/>
</dbReference>
<reference evidence="9 10" key="1">
    <citation type="submission" date="2024-09" db="EMBL/GenBank/DDBJ databases">
        <title>A chromosome-level genome assembly of Gray's grenadier anchovy, Coilia grayii.</title>
        <authorList>
            <person name="Fu Z."/>
        </authorList>
    </citation>
    <scope>NUCLEOTIDE SEQUENCE [LARGE SCALE GENOMIC DNA]</scope>
    <source>
        <strain evidence="9">G4</strain>
        <tissue evidence="9">Muscle</tissue>
    </source>
</reference>
<keyword evidence="4" id="KW-0804">Transcription</keyword>
<evidence type="ECO:0000256" key="2">
    <source>
        <dbReference type="ARBA" id="ARBA00023015"/>
    </source>
</evidence>
<dbReference type="GO" id="GO:0005634">
    <property type="term" value="C:nucleus"/>
    <property type="evidence" value="ECO:0007669"/>
    <property type="project" value="UniProtKB-SubCell"/>
</dbReference>
<evidence type="ECO:0000256" key="3">
    <source>
        <dbReference type="ARBA" id="ARBA00023125"/>
    </source>
</evidence>
<dbReference type="GO" id="GO:0003677">
    <property type="term" value="F:DNA binding"/>
    <property type="evidence" value="ECO:0007669"/>
    <property type="project" value="UniProtKB-UniRule"/>
</dbReference>
<dbReference type="GO" id="GO:0006355">
    <property type="term" value="P:regulation of DNA-templated transcription"/>
    <property type="evidence" value="ECO:0007669"/>
    <property type="project" value="UniProtKB-ARBA"/>
</dbReference>
<dbReference type="Proteomes" id="UP001591681">
    <property type="component" value="Unassembled WGS sequence"/>
</dbReference>
<accession>A0ABD1JBV2</accession>
<comment type="caution">
    <text evidence="9">The sequence shown here is derived from an EMBL/GenBank/DDBJ whole genome shotgun (WGS) entry which is preliminary data.</text>
</comment>
<feature type="region of interest" description="Disordered" evidence="7">
    <location>
        <begin position="553"/>
        <end position="592"/>
    </location>
</feature>
<dbReference type="Pfam" id="PF16176">
    <property type="entry name" value="T-box_assoc"/>
    <property type="match status" value="1"/>
</dbReference>
<evidence type="ECO:0000256" key="5">
    <source>
        <dbReference type="ARBA" id="ARBA00023242"/>
    </source>
</evidence>
<evidence type="ECO:0000256" key="7">
    <source>
        <dbReference type="SAM" id="MobiDB-lite"/>
    </source>
</evidence>
<dbReference type="InterPro" id="IPR008967">
    <property type="entry name" value="p53-like_TF_DNA-bd_sf"/>
</dbReference>
<gene>
    <name evidence="9" type="ORF">ACEWY4_020170</name>
</gene>
<dbReference type="Gene3D" id="2.60.40.820">
    <property type="entry name" value="Transcription factor, T-box"/>
    <property type="match status" value="1"/>
</dbReference>
<dbReference type="AlphaFoldDB" id="A0ABD1JBV2"/>
<protein>
    <recommendedName>
        <fullName evidence="8">T-box domain-containing protein</fullName>
    </recommendedName>
</protein>
<comment type="subcellular location">
    <subcellularLocation>
        <location evidence="1 6">Nucleus</location>
    </subcellularLocation>
</comment>
<keyword evidence="5 6" id="KW-0539">Nucleus</keyword>